<keyword evidence="3" id="KW-1185">Reference proteome</keyword>
<organism evidence="2 3">
    <name type="scientific">Clostridium frigidicarnis</name>
    <dbReference type="NCBI Taxonomy" id="84698"/>
    <lineage>
        <taxon>Bacteria</taxon>
        <taxon>Bacillati</taxon>
        <taxon>Bacillota</taxon>
        <taxon>Clostridia</taxon>
        <taxon>Eubacteriales</taxon>
        <taxon>Clostridiaceae</taxon>
        <taxon>Clostridium</taxon>
    </lineage>
</organism>
<dbReference type="STRING" id="84698.SAMN04488528_1007125"/>
<dbReference type="OrthoDB" id="1757043at2"/>
<dbReference type="InterPro" id="IPR024300">
    <property type="entry name" value="SipL_SPOCS_dom"/>
</dbReference>
<sequence>MCLVNIDKILPNYIDIQGNCVPNYFTQFNVYNNFTINCRWIDCESIEVINSKLEILSSKIIDTVIGTSIEGQHLTGKKLILVGKIIAKINLKCFKCNNRICCIEKNIPFSTFIILPNPINEEDPINLRYLIEDATGVMISRNKLFINVTIIIQYLDEY</sequence>
<dbReference type="Pfam" id="PF12673">
    <property type="entry name" value="SipL"/>
    <property type="match status" value="1"/>
</dbReference>
<evidence type="ECO:0000313" key="2">
    <source>
        <dbReference type="EMBL" id="SFA96836.1"/>
    </source>
</evidence>
<dbReference type="RefSeq" id="WP_090039835.1">
    <property type="nucleotide sequence ID" value="NZ_FOKI01000007.1"/>
</dbReference>
<evidence type="ECO:0000313" key="3">
    <source>
        <dbReference type="Proteomes" id="UP000198619"/>
    </source>
</evidence>
<gene>
    <name evidence="2" type="ORF">SAMN04488528_1007125</name>
</gene>
<proteinExistence type="predicted"/>
<name>A0A1I0X8S9_9CLOT</name>
<evidence type="ECO:0000259" key="1">
    <source>
        <dbReference type="Pfam" id="PF12673"/>
    </source>
</evidence>
<dbReference type="Proteomes" id="UP000198619">
    <property type="component" value="Unassembled WGS sequence"/>
</dbReference>
<reference evidence="2 3" key="1">
    <citation type="submission" date="2016-10" db="EMBL/GenBank/DDBJ databases">
        <authorList>
            <person name="de Groot N.N."/>
        </authorList>
    </citation>
    <scope>NUCLEOTIDE SEQUENCE [LARGE SCALE GENOMIC DNA]</scope>
    <source>
        <strain evidence="2 3">DSM 12271</strain>
    </source>
</reference>
<dbReference type="AlphaFoldDB" id="A0A1I0X8S9"/>
<protein>
    <recommendedName>
        <fullName evidence="1">SipL SPOCS domain-containing protein</fullName>
    </recommendedName>
</protein>
<accession>A0A1I0X8S9</accession>
<dbReference type="EMBL" id="FOKI01000007">
    <property type="protein sequence ID" value="SFA96836.1"/>
    <property type="molecule type" value="Genomic_DNA"/>
</dbReference>
<feature type="domain" description="SipL SPOCS" evidence="1">
    <location>
        <begin position="49"/>
        <end position="135"/>
    </location>
</feature>